<dbReference type="Pfam" id="PF13175">
    <property type="entry name" value="AAA_15"/>
    <property type="match status" value="1"/>
</dbReference>
<keyword evidence="2" id="KW-0547">Nucleotide-binding</keyword>
<organism evidence="2 3">
    <name type="scientific">Maribacter ulvicola</name>
    <dbReference type="NCBI Taxonomy" id="228959"/>
    <lineage>
        <taxon>Bacteria</taxon>
        <taxon>Pseudomonadati</taxon>
        <taxon>Bacteroidota</taxon>
        <taxon>Flavobacteriia</taxon>
        <taxon>Flavobacteriales</taxon>
        <taxon>Flavobacteriaceae</taxon>
        <taxon>Maribacter</taxon>
    </lineage>
</organism>
<dbReference type="Proteomes" id="UP000186953">
    <property type="component" value="Unassembled WGS sequence"/>
</dbReference>
<dbReference type="OrthoDB" id="9815944at2"/>
<accession>A0A1N7AUE4</accession>
<dbReference type="GO" id="GO:0016887">
    <property type="term" value="F:ATP hydrolysis activity"/>
    <property type="evidence" value="ECO:0007669"/>
    <property type="project" value="InterPro"/>
</dbReference>
<evidence type="ECO:0000313" key="2">
    <source>
        <dbReference type="EMBL" id="SIR42740.1"/>
    </source>
</evidence>
<dbReference type="AlphaFoldDB" id="A0A1N7AUE4"/>
<protein>
    <submittedName>
        <fullName evidence="2">Predicted ATP-binding protein involved in virulence</fullName>
    </submittedName>
</protein>
<dbReference type="Gene3D" id="3.40.50.300">
    <property type="entry name" value="P-loop containing nucleotide triphosphate hydrolases"/>
    <property type="match status" value="1"/>
</dbReference>
<evidence type="ECO:0000259" key="1">
    <source>
        <dbReference type="Pfam" id="PF13175"/>
    </source>
</evidence>
<feature type="domain" description="Endonuclease GajA/Old nuclease/RecF-like AAA" evidence="1">
    <location>
        <begin position="1"/>
        <end position="339"/>
    </location>
</feature>
<dbReference type="PANTHER" id="PTHR43581:SF4">
    <property type="entry name" value="ATP_GTP PHOSPHATASE"/>
    <property type="match status" value="1"/>
</dbReference>
<dbReference type="CDD" id="cd00267">
    <property type="entry name" value="ABC_ATPase"/>
    <property type="match status" value="1"/>
</dbReference>
<reference evidence="3" key="1">
    <citation type="submission" date="2017-01" db="EMBL/GenBank/DDBJ databases">
        <authorList>
            <person name="Varghese N."/>
            <person name="Submissions S."/>
        </authorList>
    </citation>
    <scope>NUCLEOTIDE SEQUENCE [LARGE SCALE GENOMIC DNA]</scope>
    <source>
        <strain evidence="3">DSM 15366</strain>
    </source>
</reference>
<dbReference type="InterPro" id="IPR051396">
    <property type="entry name" value="Bact_Antivir_Def_Nuclease"/>
</dbReference>
<dbReference type="SUPFAM" id="SSF52540">
    <property type="entry name" value="P-loop containing nucleoside triphosphate hydrolases"/>
    <property type="match status" value="1"/>
</dbReference>
<dbReference type="PANTHER" id="PTHR43581">
    <property type="entry name" value="ATP/GTP PHOSPHATASE"/>
    <property type="match status" value="1"/>
</dbReference>
<sequence length="356" mass="40964">MINRLYVEGLNGRNKPLELTFKPDLNLLTGKNGSSKTTILKLIWFLNSGRILNLVKEINFTFAELNTSNLDINVRKNQENNTISIGINKDKPITVSSANLREIELRRPTRIHEKFTEIYKLAIPTIFFPTFRRIEGGFSMEDGYDPRFGRNDEIRDALEHFSRRLSARNQRFITSISTDDIVTLLNQEYSNINARINLIQKQKSDDIIRKIKTQGKDEKATLDEIQSDIEMMETQRESLLKPYTTLSDLITTIFQHKGINLSNLTLGEVNNAISSDKLSAGEKQMLSFICYNAFTKDNTIFIDEPELSLHPDWQRTLVPTLLNQGNNNQFFMATHSPFIYSKYSDKEIILSEDKGI</sequence>
<proteinExistence type="predicted"/>
<name>A0A1N7AUE4_9FLAO</name>
<gene>
    <name evidence="2" type="ORF">SAMN05421797_11523</name>
</gene>
<dbReference type="GO" id="GO:0005524">
    <property type="term" value="F:ATP binding"/>
    <property type="evidence" value="ECO:0007669"/>
    <property type="project" value="UniProtKB-KW"/>
</dbReference>
<keyword evidence="3" id="KW-1185">Reference proteome</keyword>
<evidence type="ECO:0000313" key="3">
    <source>
        <dbReference type="Proteomes" id="UP000186953"/>
    </source>
</evidence>
<dbReference type="EMBL" id="FTMA01000015">
    <property type="protein sequence ID" value="SIR42740.1"/>
    <property type="molecule type" value="Genomic_DNA"/>
</dbReference>
<dbReference type="InterPro" id="IPR041685">
    <property type="entry name" value="AAA_GajA/Old/RecF-like"/>
</dbReference>
<dbReference type="InterPro" id="IPR027417">
    <property type="entry name" value="P-loop_NTPase"/>
</dbReference>
<dbReference type="STRING" id="228959.SAMN05421797_11523"/>
<dbReference type="RefSeq" id="WP_076551480.1">
    <property type="nucleotide sequence ID" value="NZ_FTMA01000015.1"/>
</dbReference>
<keyword evidence="2" id="KW-0067">ATP-binding</keyword>